<evidence type="ECO:0000313" key="2">
    <source>
        <dbReference type="Proteomes" id="UP001157502"/>
    </source>
</evidence>
<name>A0ACC2FP44_DALPE</name>
<sequence>MFVHQITVPGTLPTRARLVVTRVPCAHRWPSVAEFHPAGVHLCHRHPPVRPNLWGQKRGARTVTTEEKRTHCLPNNAEEIPFQYNSWRKCMDIRKDCGDISAVCVR</sequence>
<accession>A0ACC2FP44</accession>
<protein>
    <submittedName>
        <fullName evidence="1">Uncharacterized protein</fullName>
    </submittedName>
</protein>
<organism evidence="1 2">
    <name type="scientific">Dallia pectoralis</name>
    <name type="common">Alaska blackfish</name>
    <dbReference type="NCBI Taxonomy" id="75939"/>
    <lineage>
        <taxon>Eukaryota</taxon>
        <taxon>Metazoa</taxon>
        <taxon>Chordata</taxon>
        <taxon>Craniata</taxon>
        <taxon>Vertebrata</taxon>
        <taxon>Euteleostomi</taxon>
        <taxon>Actinopterygii</taxon>
        <taxon>Neopterygii</taxon>
        <taxon>Teleostei</taxon>
        <taxon>Protacanthopterygii</taxon>
        <taxon>Esociformes</taxon>
        <taxon>Umbridae</taxon>
        <taxon>Dallia</taxon>
    </lineage>
</organism>
<proteinExistence type="predicted"/>
<comment type="caution">
    <text evidence="1">The sequence shown here is derived from an EMBL/GenBank/DDBJ whole genome shotgun (WGS) entry which is preliminary data.</text>
</comment>
<keyword evidence="2" id="KW-1185">Reference proteome</keyword>
<dbReference type="EMBL" id="CM055751">
    <property type="protein sequence ID" value="KAJ7993174.1"/>
    <property type="molecule type" value="Genomic_DNA"/>
</dbReference>
<evidence type="ECO:0000313" key="1">
    <source>
        <dbReference type="EMBL" id="KAJ7993174.1"/>
    </source>
</evidence>
<dbReference type="Proteomes" id="UP001157502">
    <property type="component" value="Chromosome 24"/>
</dbReference>
<gene>
    <name evidence="1" type="ORF">DPEC_G00269690</name>
</gene>
<reference evidence="1" key="1">
    <citation type="submission" date="2021-05" db="EMBL/GenBank/DDBJ databases">
        <authorList>
            <person name="Pan Q."/>
            <person name="Jouanno E."/>
            <person name="Zahm M."/>
            <person name="Klopp C."/>
            <person name="Cabau C."/>
            <person name="Louis A."/>
            <person name="Berthelot C."/>
            <person name="Parey E."/>
            <person name="Roest Crollius H."/>
            <person name="Montfort J."/>
            <person name="Robinson-Rechavi M."/>
            <person name="Bouchez O."/>
            <person name="Lampietro C."/>
            <person name="Lopez Roques C."/>
            <person name="Donnadieu C."/>
            <person name="Postlethwait J."/>
            <person name="Bobe J."/>
            <person name="Dillon D."/>
            <person name="Chandos A."/>
            <person name="von Hippel F."/>
            <person name="Guiguen Y."/>
        </authorList>
    </citation>
    <scope>NUCLEOTIDE SEQUENCE</scope>
    <source>
        <strain evidence="1">YG-Jan2019</strain>
    </source>
</reference>